<dbReference type="RefSeq" id="XP_035828183.1">
    <property type="nucleotide sequence ID" value="XM_035972290.1"/>
</dbReference>
<gene>
    <name evidence="4" type="primary">LOC101851765</name>
</gene>
<feature type="compositionally biased region" description="Basic and acidic residues" evidence="1">
    <location>
        <begin position="374"/>
        <end position="387"/>
    </location>
</feature>
<dbReference type="InterPro" id="IPR052514">
    <property type="entry name" value="SAM-dependent_MTase"/>
</dbReference>
<dbReference type="Gene3D" id="3.40.50.150">
    <property type="entry name" value="Vaccinia Virus protein VP39"/>
    <property type="match status" value="2"/>
</dbReference>
<feature type="compositionally biased region" description="Basic and acidic residues" evidence="1">
    <location>
        <begin position="409"/>
        <end position="418"/>
    </location>
</feature>
<evidence type="ECO:0000256" key="1">
    <source>
        <dbReference type="SAM" id="MobiDB-lite"/>
    </source>
</evidence>
<protein>
    <submittedName>
        <fullName evidence="4">Uncharacterized protein LOC101851765</fullName>
    </submittedName>
</protein>
<organism evidence="3 4">
    <name type="scientific">Aplysia californica</name>
    <name type="common">California sea hare</name>
    <dbReference type="NCBI Taxonomy" id="6500"/>
    <lineage>
        <taxon>Eukaryota</taxon>
        <taxon>Metazoa</taxon>
        <taxon>Spiralia</taxon>
        <taxon>Lophotrochozoa</taxon>
        <taxon>Mollusca</taxon>
        <taxon>Gastropoda</taxon>
        <taxon>Heterobranchia</taxon>
        <taxon>Euthyneura</taxon>
        <taxon>Tectipleura</taxon>
        <taxon>Aplysiida</taxon>
        <taxon>Aplysioidea</taxon>
        <taxon>Aplysiidae</taxon>
        <taxon>Aplysia</taxon>
    </lineage>
</organism>
<dbReference type="PANTHER" id="PTHR34203:SF15">
    <property type="entry name" value="SLL1173 PROTEIN"/>
    <property type="match status" value="1"/>
</dbReference>
<dbReference type="GeneID" id="101851765"/>
<dbReference type="SUPFAM" id="SSF53335">
    <property type="entry name" value="S-adenosyl-L-methionine-dependent methyltransferases"/>
    <property type="match status" value="2"/>
</dbReference>
<evidence type="ECO:0000259" key="2">
    <source>
        <dbReference type="Pfam" id="PF05050"/>
    </source>
</evidence>
<evidence type="ECO:0000313" key="4">
    <source>
        <dbReference type="RefSeq" id="XP_035828183.1"/>
    </source>
</evidence>
<feature type="compositionally biased region" description="Acidic residues" evidence="1">
    <location>
        <begin position="388"/>
        <end position="408"/>
    </location>
</feature>
<dbReference type="NCBIfam" id="TIGR01444">
    <property type="entry name" value="fkbM_fam"/>
    <property type="match status" value="1"/>
</dbReference>
<feature type="region of interest" description="Disordered" evidence="1">
    <location>
        <begin position="374"/>
        <end position="422"/>
    </location>
</feature>
<dbReference type="InterPro" id="IPR006342">
    <property type="entry name" value="FkbM_mtfrase"/>
</dbReference>
<feature type="domain" description="Methyltransferase FkbM" evidence="2">
    <location>
        <begin position="165"/>
        <end position="330"/>
    </location>
</feature>
<reference evidence="4" key="1">
    <citation type="submission" date="2025-08" db="UniProtKB">
        <authorList>
            <consortium name="RefSeq"/>
        </authorList>
    </citation>
    <scope>IDENTIFICATION</scope>
</reference>
<dbReference type="InterPro" id="IPR029063">
    <property type="entry name" value="SAM-dependent_MTases_sf"/>
</dbReference>
<keyword evidence="3" id="KW-1185">Reference proteome</keyword>
<evidence type="ECO:0000313" key="3">
    <source>
        <dbReference type="Proteomes" id="UP000694888"/>
    </source>
</evidence>
<accession>A0ABM1W0J0</accession>
<proteinExistence type="predicted"/>
<name>A0ABM1W0J0_APLCA</name>
<dbReference type="PANTHER" id="PTHR34203">
    <property type="entry name" value="METHYLTRANSFERASE, FKBM FAMILY PROTEIN"/>
    <property type="match status" value="1"/>
</dbReference>
<sequence length="468" mass="51284">MSRTSCLSSRNLCPQNEQNILSVVSQSLSKAVSSAQHPNLNVVPSYPTEQLDYKDCVPLPESPKPGVKMCVYSRDVDRVVSGVIKRGKLFEKDLVLQMAEAVKDDPTIQVIDMGANIGVYTMFAAACGKTVLSVEMLPANIHQIQNSLAVSGLSEQDDPTIQVIDMGANIGVYTMFAAACGKTVLSVEMLPANIHQIQNSLAVSGLSEQVTLVNNALFSDHRTLTANFIRENVGATHLNVSKTNFARFGMKEDNSHTVTVNTICIDDLIPLLKLRKVFIKIDIERTEARALSCAHKFFDEVDVRIIQMEWLAKSQEEITSINQFMLEHGFTASRTALKYTPVNTNVATTPGSNVFFIRFGSTYMVMLSTLNYDRDDNDRDDNDRDDNGSDDNDSDDNGSDDYDSDDNDSDKHSGRNSDKTVTVTVTSHNSGIVSSTLSVVALKSTSLESDNIWTGFAPPSIQSTLAVI</sequence>
<dbReference type="Proteomes" id="UP000694888">
    <property type="component" value="Unplaced"/>
</dbReference>
<dbReference type="Pfam" id="PF05050">
    <property type="entry name" value="Methyltransf_21"/>
    <property type="match status" value="1"/>
</dbReference>